<protein>
    <recommendedName>
        <fullName evidence="1">PASTA domain-containing protein</fullName>
    </recommendedName>
</protein>
<comment type="caution">
    <text evidence="2">The sequence shown here is derived from an EMBL/GenBank/DDBJ whole genome shotgun (WGS) entry which is preliminary data.</text>
</comment>
<organism evidence="2 3">
    <name type="scientific">Dactylosporangium matsuzakiense</name>
    <dbReference type="NCBI Taxonomy" id="53360"/>
    <lineage>
        <taxon>Bacteria</taxon>
        <taxon>Bacillati</taxon>
        <taxon>Actinomycetota</taxon>
        <taxon>Actinomycetes</taxon>
        <taxon>Micromonosporales</taxon>
        <taxon>Micromonosporaceae</taxon>
        <taxon>Dactylosporangium</taxon>
    </lineage>
</organism>
<dbReference type="Gene3D" id="3.30.10.20">
    <property type="match status" value="1"/>
</dbReference>
<dbReference type="Pfam" id="PF05345">
    <property type="entry name" value="He_PIG"/>
    <property type="match status" value="2"/>
</dbReference>
<reference evidence="2" key="2">
    <citation type="submission" date="2023-01" db="EMBL/GenBank/DDBJ databases">
        <authorList>
            <person name="Sun Q."/>
            <person name="Evtushenko L."/>
        </authorList>
    </citation>
    <scope>NUCLEOTIDE SEQUENCE</scope>
    <source>
        <strain evidence="2">VKM Ac-1321</strain>
    </source>
</reference>
<evidence type="ECO:0000313" key="3">
    <source>
        <dbReference type="Proteomes" id="UP001143480"/>
    </source>
</evidence>
<dbReference type="AlphaFoldDB" id="A0A9W6NJ13"/>
<dbReference type="Pfam" id="PF03793">
    <property type="entry name" value="PASTA"/>
    <property type="match status" value="1"/>
</dbReference>
<gene>
    <name evidence="2" type="ORF">GCM10017581_005090</name>
</gene>
<evidence type="ECO:0000259" key="1">
    <source>
        <dbReference type="PROSITE" id="PS51178"/>
    </source>
</evidence>
<sequence length="488" mass="48997">MLTAFLAAAGGVAVDPLAAAAVGVGDIAGYAKTAYSVYQSLFGNETTLDDAITKIKAAIADSQNKIVAEIDGMAAADIKACANTAVIEFNNINLMNPDRLQQYAADSSGCVSQAWANIPHAHDKPAVDEMGFALNIVGPIALAARSKAYGAQDASTTALHTTLVQANQSNLVQLLPYCHGVGGEVVNGRQEVALVCTAYNGDQGDAGTIFVGVGQPLPSNIDYSAGITQAAARTSYPVSVGALDGLLPDPVIGSPGNQVGFFGQGVNLQLAASGGSAPYTWKFGGLPTGLTGTSAGLISGTLSQVGTWSATARVTDSQAQTAAVSFSWTVRDVPMILAGTVGNSTLSVGSAFSLVPGATGGTTPYRWTVTGLPAGLSADASGRVSGTVRPSPTSNTVTFTVTDANGARATRTVVWTVVFTVPNVLGYSQSAAAAAITAAGLTVGKVSLNKDCASPGDVEIQNPKGGVGVPGGTAVNLTVSTCPDGNPK</sequence>
<keyword evidence="3" id="KW-1185">Reference proteome</keyword>
<dbReference type="InterPro" id="IPR005543">
    <property type="entry name" value="PASTA_dom"/>
</dbReference>
<dbReference type="EMBL" id="BSFP01000002">
    <property type="protein sequence ID" value="GLK98768.1"/>
    <property type="molecule type" value="Genomic_DNA"/>
</dbReference>
<dbReference type="RefSeq" id="WP_261962347.1">
    <property type="nucleotide sequence ID" value="NZ_BAAAXA010000001.1"/>
</dbReference>
<proteinExistence type="predicted"/>
<dbReference type="InterPro" id="IPR013783">
    <property type="entry name" value="Ig-like_fold"/>
</dbReference>
<dbReference type="GO" id="GO:0005975">
    <property type="term" value="P:carbohydrate metabolic process"/>
    <property type="evidence" value="ECO:0007669"/>
    <property type="project" value="UniProtKB-ARBA"/>
</dbReference>
<feature type="domain" description="PASTA" evidence="1">
    <location>
        <begin position="416"/>
        <end position="481"/>
    </location>
</feature>
<dbReference type="PROSITE" id="PS51178">
    <property type="entry name" value="PASTA"/>
    <property type="match status" value="1"/>
</dbReference>
<dbReference type="Proteomes" id="UP001143480">
    <property type="component" value="Unassembled WGS sequence"/>
</dbReference>
<accession>A0A9W6NJ13</accession>
<name>A0A9W6NJ13_9ACTN</name>
<evidence type="ECO:0000313" key="2">
    <source>
        <dbReference type="EMBL" id="GLK98768.1"/>
    </source>
</evidence>
<reference evidence="2" key="1">
    <citation type="journal article" date="2014" name="Int. J. Syst. Evol. Microbiol.">
        <title>Complete genome sequence of Corynebacterium casei LMG S-19264T (=DSM 44701T), isolated from a smear-ripened cheese.</title>
        <authorList>
            <consortium name="US DOE Joint Genome Institute (JGI-PGF)"/>
            <person name="Walter F."/>
            <person name="Albersmeier A."/>
            <person name="Kalinowski J."/>
            <person name="Ruckert C."/>
        </authorList>
    </citation>
    <scope>NUCLEOTIDE SEQUENCE</scope>
    <source>
        <strain evidence="2">VKM Ac-1321</strain>
    </source>
</reference>
<dbReference type="Gene3D" id="2.60.40.10">
    <property type="entry name" value="Immunoglobulins"/>
    <property type="match status" value="2"/>
</dbReference>
<dbReference type="SMART" id="SM00740">
    <property type="entry name" value="PASTA"/>
    <property type="match status" value="1"/>
</dbReference>